<keyword evidence="9" id="KW-0032">Aminotransferase</keyword>
<dbReference type="InterPro" id="IPR050571">
    <property type="entry name" value="Class-IV_PLP-Dep_Aminotrnsfr"/>
</dbReference>
<comment type="catalytic activity">
    <reaction evidence="8">
        <text>L-leucine + 2-oxoglutarate = 4-methyl-2-oxopentanoate + L-glutamate</text>
        <dbReference type="Rhea" id="RHEA:18321"/>
        <dbReference type="ChEBI" id="CHEBI:16810"/>
        <dbReference type="ChEBI" id="CHEBI:17865"/>
        <dbReference type="ChEBI" id="CHEBI:29985"/>
        <dbReference type="ChEBI" id="CHEBI:57427"/>
        <dbReference type="EC" id="2.6.1.42"/>
    </reaction>
</comment>
<comment type="pathway">
    <text evidence="2">Amino-acid biosynthesis; L-valine biosynthesis; L-valine from pyruvate: step 4/4.</text>
</comment>
<dbReference type="InterPro" id="IPR043132">
    <property type="entry name" value="BCAT-like_C"/>
</dbReference>
<evidence type="ECO:0000256" key="4">
    <source>
        <dbReference type="ARBA" id="ARBA00009320"/>
    </source>
</evidence>
<evidence type="ECO:0000256" key="7">
    <source>
        <dbReference type="ARBA" id="ARBA00048798"/>
    </source>
</evidence>
<evidence type="ECO:0000256" key="5">
    <source>
        <dbReference type="ARBA" id="ARBA00013053"/>
    </source>
</evidence>
<evidence type="ECO:0000256" key="6">
    <source>
        <dbReference type="ARBA" id="ARBA00048212"/>
    </source>
</evidence>
<comment type="catalytic activity">
    <reaction evidence="7">
        <text>L-isoleucine + 2-oxoglutarate = (S)-3-methyl-2-oxopentanoate + L-glutamate</text>
        <dbReference type="Rhea" id="RHEA:24801"/>
        <dbReference type="ChEBI" id="CHEBI:16810"/>
        <dbReference type="ChEBI" id="CHEBI:29985"/>
        <dbReference type="ChEBI" id="CHEBI:35146"/>
        <dbReference type="ChEBI" id="CHEBI:58045"/>
        <dbReference type="EC" id="2.6.1.42"/>
    </reaction>
</comment>
<keyword evidence="9" id="KW-0808">Transferase</keyword>
<evidence type="ECO:0000256" key="8">
    <source>
        <dbReference type="ARBA" id="ARBA00049229"/>
    </source>
</evidence>
<dbReference type="PANTHER" id="PTHR42743">
    <property type="entry name" value="AMINO-ACID AMINOTRANSFERASE"/>
    <property type="match status" value="1"/>
</dbReference>
<keyword evidence="10" id="KW-1185">Reference proteome</keyword>
<evidence type="ECO:0000256" key="3">
    <source>
        <dbReference type="ARBA" id="ARBA00005072"/>
    </source>
</evidence>
<dbReference type="EMBL" id="FNUG01000010">
    <property type="protein sequence ID" value="SEF09989.1"/>
    <property type="molecule type" value="Genomic_DNA"/>
</dbReference>
<accession>A0A1H5P7W8</accession>
<protein>
    <recommendedName>
        <fullName evidence="5">branched-chain-amino-acid transaminase</fullName>
        <ecNumber evidence="5">2.6.1.42</ecNumber>
    </recommendedName>
</protein>
<evidence type="ECO:0000256" key="2">
    <source>
        <dbReference type="ARBA" id="ARBA00004931"/>
    </source>
</evidence>
<dbReference type="GO" id="GO:0046394">
    <property type="term" value="P:carboxylic acid biosynthetic process"/>
    <property type="evidence" value="ECO:0007669"/>
    <property type="project" value="UniProtKB-ARBA"/>
</dbReference>
<dbReference type="SUPFAM" id="SSF56752">
    <property type="entry name" value="D-aminoacid aminotransferase-like PLP-dependent enzymes"/>
    <property type="match status" value="1"/>
</dbReference>
<reference evidence="9 10" key="1">
    <citation type="submission" date="2016-10" db="EMBL/GenBank/DDBJ databases">
        <authorList>
            <person name="de Groot N.N."/>
        </authorList>
    </citation>
    <scope>NUCLEOTIDE SEQUENCE [LARGE SCALE GENOMIC DNA]</scope>
    <source>
        <strain evidence="9 10">DSM 23553</strain>
    </source>
</reference>
<gene>
    <name evidence="9" type="ORF">SAMN04488034_11015</name>
</gene>
<evidence type="ECO:0000256" key="1">
    <source>
        <dbReference type="ARBA" id="ARBA00004824"/>
    </source>
</evidence>
<name>A0A1H5P7W8_9FLAO</name>
<dbReference type="OrthoDB" id="9805628at2"/>
<comment type="similarity">
    <text evidence="4">Belongs to the class-IV pyridoxal-phosphate-dependent aminotransferase family.</text>
</comment>
<dbReference type="EC" id="2.6.1.42" evidence="5"/>
<dbReference type="InterPro" id="IPR001544">
    <property type="entry name" value="Aminotrans_IV"/>
</dbReference>
<comment type="pathway">
    <text evidence="3">Amino-acid biosynthesis; L-leucine biosynthesis; L-leucine from 3-methyl-2-oxobutanoate: step 4/4.</text>
</comment>
<dbReference type="PANTHER" id="PTHR42743:SF11">
    <property type="entry name" value="AMINODEOXYCHORISMATE LYASE"/>
    <property type="match status" value="1"/>
</dbReference>
<dbReference type="InterPro" id="IPR043131">
    <property type="entry name" value="BCAT-like_N"/>
</dbReference>
<dbReference type="Gene3D" id="3.20.10.10">
    <property type="entry name" value="D-amino Acid Aminotransferase, subunit A, domain 2"/>
    <property type="match status" value="1"/>
</dbReference>
<sequence length="281" mass="32101">MTNLDGKIVASQEASLSVSNRGYAYGDAVFETLRVINGKIMFWEDHYFRLMASMRIMRMEIPSTFSPEFLEQEIKDLLETNEQLSSAARVRFSVHRKEGGFYRPNTNDVGYVITSEVLEDPFYIMKEDFYEVELFKDHYINSGLLSTVKTNNRAINVLGSIFAKENEYDNCLLLNENKSVVEALNGNLFLVTGKTIKTPPVNDGCIKGIVRGKIIEILKKLPEYTVVEESVSAFELQKADEMFITNVVMGIRPVSKYRKKEFKMEVAKELLTKLNVQARLS</sequence>
<dbReference type="Gene3D" id="3.30.470.10">
    <property type="match status" value="1"/>
</dbReference>
<organism evidence="9 10">
    <name type="scientific">Salinimicrobium catena</name>
    <dbReference type="NCBI Taxonomy" id="390640"/>
    <lineage>
        <taxon>Bacteria</taxon>
        <taxon>Pseudomonadati</taxon>
        <taxon>Bacteroidota</taxon>
        <taxon>Flavobacteriia</taxon>
        <taxon>Flavobacteriales</taxon>
        <taxon>Flavobacteriaceae</taxon>
        <taxon>Salinimicrobium</taxon>
    </lineage>
</organism>
<proteinExistence type="inferred from homology"/>
<dbReference type="CDD" id="cd00449">
    <property type="entry name" value="PLPDE_IV"/>
    <property type="match status" value="1"/>
</dbReference>
<evidence type="ECO:0000313" key="10">
    <source>
        <dbReference type="Proteomes" id="UP000199448"/>
    </source>
</evidence>
<dbReference type="InterPro" id="IPR036038">
    <property type="entry name" value="Aminotransferase-like"/>
</dbReference>
<dbReference type="AlphaFoldDB" id="A0A1H5P7W8"/>
<dbReference type="RefSeq" id="WP_093114171.1">
    <property type="nucleotide sequence ID" value="NZ_FNGG01000010.1"/>
</dbReference>
<comment type="pathway">
    <text evidence="1">Amino-acid biosynthesis; L-isoleucine biosynthesis; L-isoleucine from 2-oxobutanoate: step 4/4.</text>
</comment>
<dbReference type="Proteomes" id="UP000199448">
    <property type="component" value="Unassembled WGS sequence"/>
</dbReference>
<dbReference type="GO" id="GO:0004084">
    <property type="term" value="F:branched-chain-amino-acid transaminase activity"/>
    <property type="evidence" value="ECO:0007669"/>
    <property type="project" value="UniProtKB-EC"/>
</dbReference>
<dbReference type="STRING" id="390640.SAMN04488034_11015"/>
<comment type="catalytic activity">
    <reaction evidence="6">
        <text>L-valine + 2-oxoglutarate = 3-methyl-2-oxobutanoate + L-glutamate</text>
        <dbReference type="Rhea" id="RHEA:24813"/>
        <dbReference type="ChEBI" id="CHEBI:11851"/>
        <dbReference type="ChEBI" id="CHEBI:16810"/>
        <dbReference type="ChEBI" id="CHEBI:29985"/>
        <dbReference type="ChEBI" id="CHEBI:57762"/>
        <dbReference type="EC" id="2.6.1.42"/>
    </reaction>
</comment>
<evidence type="ECO:0000313" key="9">
    <source>
        <dbReference type="EMBL" id="SEF09989.1"/>
    </source>
</evidence>
<dbReference type="Pfam" id="PF01063">
    <property type="entry name" value="Aminotran_4"/>
    <property type="match status" value="1"/>
</dbReference>